<evidence type="ECO:0000256" key="1">
    <source>
        <dbReference type="SAM" id="SignalP"/>
    </source>
</evidence>
<keyword evidence="1" id="KW-0732">Signal</keyword>
<sequence length="155" mass="16729">MAKYLVLALLLGAATPASAQMALLPDGDYAVQLGDVVVRADVSQNQTTISGPDVTTWSVPATPRLFGLSPSGDQMLAIHEGRHIDAVEPFLLVATVYRRDGDGFTFRHIALSTLRLPQILPRDDLGLRWLDAFSTVADGWILSLSDGKTAKIPFN</sequence>
<comment type="caution">
    <text evidence="2">The sequence shown here is derived from an EMBL/GenBank/DDBJ whole genome shotgun (WGS) entry which is preliminary data.</text>
</comment>
<protein>
    <submittedName>
        <fullName evidence="2">Uncharacterized protein</fullName>
    </submittedName>
</protein>
<organism evidence="2 3">
    <name type="scientific">Octadecabacter dasysiphoniae</name>
    <dbReference type="NCBI Taxonomy" id="2909341"/>
    <lineage>
        <taxon>Bacteria</taxon>
        <taxon>Pseudomonadati</taxon>
        <taxon>Pseudomonadota</taxon>
        <taxon>Alphaproteobacteria</taxon>
        <taxon>Rhodobacterales</taxon>
        <taxon>Roseobacteraceae</taxon>
        <taxon>Octadecabacter</taxon>
    </lineage>
</organism>
<dbReference type="RefSeq" id="WP_235226848.1">
    <property type="nucleotide sequence ID" value="NZ_JAKGAQ010000004.1"/>
</dbReference>
<feature type="signal peptide" evidence="1">
    <location>
        <begin position="1"/>
        <end position="19"/>
    </location>
</feature>
<keyword evidence="3" id="KW-1185">Reference proteome</keyword>
<dbReference type="Proteomes" id="UP001200557">
    <property type="component" value="Unassembled WGS sequence"/>
</dbReference>
<evidence type="ECO:0000313" key="2">
    <source>
        <dbReference type="EMBL" id="MCF2872524.1"/>
    </source>
</evidence>
<name>A0ABS9CZA7_9RHOB</name>
<dbReference type="EMBL" id="JAKGAQ010000004">
    <property type="protein sequence ID" value="MCF2872524.1"/>
    <property type="molecule type" value="Genomic_DNA"/>
</dbReference>
<accession>A0ABS9CZA7</accession>
<proteinExistence type="predicted"/>
<evidence type="ECO:0000313" key="3">
    <source>
        <dbReference type="Proteomes" id="UP001200557"/>
    </source>
</evidence>
<reference evidence="2 3" key="1">
    <citation type="submission" date="2022-01" db="EMBL/GenBank/DDBJ databases">
        <title>Octadecabacter sp. nov., isolated from a marine alga.</title>
        <authorList>
            <person name="Jin M.S."/>
            <person name="Kim H.M."/>
            <person name="Han D.M."/>
            <person name="Jung J.J."/>
            <person name="Jeon C.O."/>
        </authorList>
    </citation>
    <scope>NUCLEOTIDE SEQUENCE [LARGE SCALE GENOMIC DNA]</scope>
    <source>
        <strain evidence="2 3">G9-8</strain>
    </source>
</reference>
<feature type="chain" id="PRO_5047055353" evidence="1">
    <location>
        <begin position="20"/>
        <end position="155"/>
    </location>
</feature>
<gene>
    <name evidence="2" type="ORF">L0664_15720</name>
</gene>